<organism evidence="2 3">
    <name type="scientific">Diaporthe eres</name>
    <name type="common">Phomopsis oblonga</name>
    <dbReference type="NCBI Taxonomy" id="83184"/>
    <lineage>
        <taxon>Eukaryota</taxon>
        <taxon>Fungi</taxon>
        <taxon>Dikarya</taxon>
        <taxon>Ascomycota</taxon>
        <taxon>Pezizomycotina</taxon>
        <taxon>Sordariomycetes</taxon>
        <taxon>Sordariomycetidae</taxon>
        <taxon>Diaporthales</taxon>
        <taxon>Diaporthaceae</taxon>
        <taxon>Diaporthe</taxon>
        <taxon>Diaporthe eres species complex</taxon>
    </lineage>
</organism>
<evidence type="ECO:0000313" key="3">
    <source>
        <dbReference type="Proteomes" id="UP001430848"/>
    </source>
</evidence>
<feature type="region of interest" description="Disordered" evidence="1">
    <location>
        <begin position="326"/>
        <end position="347"/>
    </location>
</feature>
<dbReference type="EMBL" id="JAKNSF020000002">
    <property type="protein sequence ID" value="KAK7741396.1"/>
    <property type="molecule type" value="Genomic_DNA"/>
</dbReference>
<name>A0ABR1PP25_DIAER</name>
<evidence type="ECO:0000313" key="2">
    <source>
        <dbReference type="EMBL" id="KAK7741396.1"/>
    </source>
</evidence>
<accession>A0ABR1PP25</accession>
<comment type="caution">
    <text evidence="2">The sequence shown here is derived from an EMBL/GenBank/DDBJ whole genome shotgun (WGS) entry which is preliminary data.</text>
</comment>
<proteinExistence type="predicted"/>
<evidence type="ECO:0000256" key="1">
    <source>
        <dbReference type="SAM" id="MobiDB-lite"/>
    </source>
</evidence>
<gene>
    <name evidence="2" type="ORF">SLS63_000950</name>
</gene>
<sequence length="422" mass="47267">MLEGTQTQATSIFTFPAGFATSIDPPLPPEEWGCEFSPEDLTKYNELHLRVEQMPTELVAKCLLEPGAPDTPECEPLKSFVDFLSQKCSNMPPVYLLSEDVNADTSDSWSVGSATYAMLDNNAQDALEREVRPTFTSPADFATNTPPVLFPCDLSPEDVPKFAELFHRKNNMSDEDWMACTPSPTVPHIPECEPLHELWDFLDQKCIVPPGDALSRILGRVNTNSRDSWTIEPADHSSFSLEQRSADEPYHSALKPIYDDCDVLEDPEEDTTCVLAQLERALCEQEPWIPLCRDSESGRADGFSPKSNIIDNDLLDEIFDTDGVAPVADNNDLPRRPQVTAAPDPTKAARPIEWFPWSGLEPFYQECEHADGFHSLEDCVYEKMREEVCSSNPGDEPCQVPRATLIYDRDLPLRTKAADLTY</sequence>
<protein>
    <submittedName>
        <fullName evidence="2">Uncharacterized protein</fullName>
    </submittedName>
</protein>
<dbReference type="Proteomes" id="UP001430848">
    <property type="component" value="Unassembled WGS sequence"/>
</dbReference>
<reference evidence="2 3" key="1">
    <citation type="submission" date="2024-02" db="EMBL/GenBank/DDBJ databases">
        <title>De novo assembly and annotation of 12 fungi associated with fruit tree decline syndrome in Ontario, Canada.</title>
        <authorList>
            <person name="Sulman M."/>
            <person name="Ellouze W."/>
            <person name="Ilyukhin E."/>
        </authorList>
    </citation>
    <scope>NUCLEOTIDE SEQUENCE [LARGE SCALE GENOMIC DNA]</scope>
    <source>
        <strain evidence="2 3">M169</strain>
    </source>
</reference>
<keyword evidence="3" id="KW-1185">Reference proteome</keyword>